<accession>A0A8S2GSI0</accession>
<dbReference type="EMBL" id="CAJOBA010000473">
    <property type="protein sequence ID" value="CAF3535001.1"/>
    <property type="molecule type" value="Genomic_DNA"/>
</dbReference>
<dbReference type="InterPro" id="IPR035897">
    <property type="entry name" value="Toll_tir_struct_dom_sf"/>
</dbReference>
<name>A0A8S2GSI0_9BILA</name>
<dbReference type="Pfam" id="PF13676">
    <property type="entry name" value="TIR_2"/>
    <property type="match status" value="1"/>
</dbReference>
<sequence length="367" mass="43159">MTFNVRAADILRKDDIFMTRIRSLLKSDQEAVSKCAEGIIWKLEKEAEFMAKGQEKIVQQQQILTEDIQTDTHVTLRRASLLVQEIVEVEPAKNRYDIMMSYSHSDKELCYKIHERLLMDKFHVWIDLENMFGSTMSAMASAIENSEFVLVCMSDFYKQSSYCQVEAEYAFKRQRNLIPLIMREKYRPDGWLGILSASKMYIDFTKTDFDTAYDKLIIEIRRYRSQQPSITKQSYIEHHDIPNEKTKIISNEQEQTPRKPIIINSTNAYSKILLERWTEQDVQEFLMNKNLSQMMPLCNDMDGCGLIELYKMCETNSDGTYRSLNTQLHEMNQKTLPITVYSRFLSELKKYIVVKTTQKKSFMCTIL</sequence>
<dbReference type="InterPro" id="IPR000157">
    <property type="entry name" value="TIR_dom"/>
</dbReference>
<evidence type="ECO:0000313" key="2">
    <source>
        <dbReference type="EMBL" id="CAF0755693.1"/>
    </source>
</evidence>
<comment type="caution">
    <text evidence="3">The sequence shown here is derived from an EMBL/GenBank/DDBJ whole genome shotgun (WGS) entry which is preliminary data.</text>
</comment>
<dbReference type="SUPFAM" id="SSF52200">
    <property type="entry name" value="Toll/Interleukin receptor TIR domain"/>
    <property type="match status" value="1"/>
</dbReference>
<feature type="domain" description="TIR" evidence="1">
    <location>
        <begin position="98"/>
        <end position="217"/>
    </location>
</feature>
<evidence type="ECO:0000259" key="1">
    <source>
        <dbReference type="Pfam" id="PF13676"/>
    </source>
</evidence>
<organism evidence="3 4">
    <name type="scientific">Didymodactylos carnosus</name>
    <dbReference type="NCBI Taxonomy" id="1234261"/>
    <lineage>
        <taxon>Eukaryota</taxon>
        <taxon>Metazoa</taxon>
        <taxon>Spiralia</taxon>
        <taxon>Gnathifera</taxon>
        <taxon>Rotifera</taxon>
        <taxon>Eurotatoria</taxon>
        <taxon>Bdelloidea</taxon>
        <taxon>Philodinida</taxon>
        <taxon>Philodinidae</taxon>
        <taxon>Didymodactylos</taxon>
    </lineage>
</organism>
<proteinExistence type="predicted"/>
<dbReference type="Proteomes" id="UP000682733">
    <property type="component" value="Unassembled WGS sequence"/>
</dbReference>
<evidence type="ECO:0000313" key="3">
    <source>
        <dbReference type="EMBL" id="CAF3535001.1"/>
    </source>
</evidence>
<dbReference type="Proteomes" id="UP000677228">
    <property type="component" value="Unassembled WGS sequence"/>
</dbReference>
<dbReference type="EMBL" id="CAJNOK010000472">
    <property type="protein sequence ID" value="CAF0755693.1"/>
    <property type="molecule type" value="Genomic_DNA"/>
</dbReference>
<dbReference type="AlphaFoldDB" id="A0A8S2GSI0"/>
<reference evidence="3" key="1">
    <citation type="submission" date="2021-02" db="EMBL/GenBank/DDBJ databases">
        <authorList>
            <person name="Nowell W R."/>
        </authorList>
    </citation>
    <scope>NUCLEOTIDE SEQUENCE</scope>
</reference>
<protein>
    <recommendedName>
        <fullName evidence="1">TIR domain-containing protein</fullName>
    </recommendedName>
</protein>
<evidence type="ECO:0000313" key="4">
    <source>
        <dbReference type="Proteomes" id="UP000682733"/>
    </source>
</evidence>
<gene>
    <name evidence="2" type="ORF">OVA965_LOCUS2269</name>
    <name evidence="3" type="ORF">TMI583_LOCUS2273</name>
</gene>
<dbReference type="Gene3D" id="3.40.50.10140">
    <property type="entry name" value="Toll/interleukin-1 receptor homology (TIR) domain"/>
    <property type="match status" value="1"/>
</dbReference>
<dbReference type="PANTHER" id="PTHR46270">
    <property type="entry name" value="ARMADILLO-TYPE FOLD-RELATED"/>
    <property type="match status" value="1"/>
</dbReference>
<dbReference type="PANTHER" id="PTHR46270:SF2">
    <property type="entry name" value="TIR DOMAIN-CONTAINING PROTEIN"/>
    <property type="match status" value="1"/>
</dbReference>
<dbReference type="GO" id="GO:0007165">
    <property type="term" value="P:signal transduction"/>
    <property type="evidence" value="ECO:0007669"/>
    <property type="project" value="InterPro"/>
</dbReference>